<dbReference type="Proteomes" id="UP000635565">
    <property type="component" value="Unassembled WGS sequence"/>
</dbReference>
<feature type="transmembrane region" description="Helical" evidence="1">
    <location>
        <begin position="29"/>
        <end position="53"/>
    </location>
</feature>
<keyword evidence="1" id="KW-0812">Transmembrane</keyword>
<evidence type="ECO:0000256" key="1">
    <source>
        <dbReference type="SAM" id="Phobius"/>
    </source>
</evidence>
<evidence type="ECO:0000313" key="2">
    <source>
        <dbReference type="EMBL" id="GHO84982.1"/>
    </source>
</evidence>
<proteinExistence type="predicted"/>
<evidence type="ECO:0000313" key="3">
    <source>
        <dbReference type="Proteomes" id="UP000635565"/>
    </source>
</evidence>
<keyword evidence="1" id="KW-1133">Transmembrane helix</keyword>
<organism evidence="2 3">
    <name type="scientific">Dictyobacter formicarum</name>
    <dbReference type="NCBI Taxonomy" id="2778368"/>
    <lineage>
        <taxon>Bacteria</taxon>
        <taxon>Bacillati</taxon>
        <taxon>Chloroflexota</taxon>
        <taxon>Ktedonobacteria</taxon>
        <taxon>Ktedonobacterales</taxon>
        <taxon>Dictyobacteraceae</taxon>
        <taxon>Dictyobacter</taxon>
    </lineage>
</organism>
<name>A0ABQ3VGC7_9CHLR</name>
<sequence>MSPQRRPIFRQRALQHYIQKREKDILPRFASPLLLLWLWLFLLQLTLIGLLIFTVPLPAYTTIPGIILPATANSQRQATIALFLPQQVKQTLRVGETLQVKLNAKEAPLPARITTIAPANSQPADLKKQFALTDDAIAALGTPVRVIQATITTSPATPAQENSAITARIQVAPQPLLSF</sequence>
<dbReference type="RefSeq" id="WP_201362601.1">
    <property type="nucleotide sequence ID" value="NZ_BNJJ01000007.1"/>
</dbReference>
<dbReference type="EMBL" id="BNJJ01000007">
    <property type="protein sequence ID" value="GHO84982.1"/>
    <property type="molecule type" value="Genomic_DNA"/>
</dbReference>
<gene>
    <name evidence="2" type="ORF">KSZ_29880</name>
</gene>
<keyword evidence="1" id="KW-0472">Membrane</keyword>
<comment type="caution">
    <text evidence="2">The sequence shown here is derived from an EMBL/GenBank/DDBJ whole genome shotgun (WGS) entry which is preliminary data.</text>
</comment>
<protein>
    <submittedName>
        <fullName evidence="2">Uncharacterized protein</fullName>
    </submittedName>
</protein>
<accession>A0ABQ3VGC7</accession>
<keyword evidence="3" id="KW-1185">Reference proteome</keyword>
<reference evidence="2 3" key="1">
    <citation type="journal article" date="2021" name="Int. J. Syst. Evol. Microbiol.">
        <title>Reticulibacter mediterranei gen. nov., sp. nov., within the new family Reticulibacteraceae fam. nov., and Ktedonospora formicarum gen. nov., sp. nov., Ktedonobacter robiniae sp. nov., Dictyobacter formicarum sp. nov. and Dictyobacter arantiisoli sp. nov., belonging to the class Ktedonobacteria.</title>
        <authorList>
            <person name="Yabe S."/>
            <person name="Zheng Y."/>
            <person name="Wang C.M."/>
            <person name="Sakai Y."/>
            <person name="Abe K."/>
            <person name="Yokota A."/>
            <person name="Donadio S."/>
            <person name="Cavaletti L."/>
            <person name="Monciardini P."/>
        </authorList>
    </citation>
    <scope>NUCLEOTIDE SEQUENCE [LARGE SCALE GENOMIC DNA]</scope>
    <source>
        <strain evidence="2 3">SOSP1-9</strain>
    </source>
</reference>